<feature type="transmembrane region" description="Helical" evidence="10">
    <location>
        <begin position="228"/>
        <end position="251"/>
    </location>
</feature>
<evidence type="ECO:0000313" key="14">
    <source>
        <dbReference type="Proteomes" id="UP000321514"/>
    </source>
</evidence>
<feature type="transmembrane region" description="Helical" evidence="10">
    <location>
        <begin position="348"/>
        <end position="367"/>
    </location>
</feature>
<evidence type="ECO:0000256" key="10">
    <source>
        <dbReference type="SAM" id="Phobius"/>
    </source>
</evidence>
<evidence type="ECO:0000256" key="9">
    <source>
        <dbReference type="SAM" id="MobiDB-lite"/>
    </source>
</evidence>
<feature type="transmembrane region" description="Helical" evidence="10">
    <location>
        <begin position="402"/>
        <end position="421"/>
    </location>
</feature>
<evidence type="ECO:0000313" key="13">
    <source>
        <dbReference type="Proteomes" id="UP000183760"/>
    </source>
</evidence>
<dbReference type="RefSeq" id="WP_245772594.1">
    <property type="nucleotide sequence ID" value="NZ_BJXR01000040.1"/>
</dbReference>
<keyword evidence="4" id="KW-0808">Transferase</keyword>
<dbReference type="Pfam" id="PF09594">
    <property type="entry name" value="GT87"/>
    <property type="match status" value="1"/>
</dbReference>
<comment type="similarity">
    <text evidence="8">Belongs to the glycosyltransferase 87 family.</text>
</comment>
<evidence type="ECO:0000313" key="12">
    <source>
        <dbReference type="EMBL" id="SEU37740.1"/>
    </source>
</evidence>
<name>A0A511TAW6_MYXFU</name>
<dbReference type="InterPro" id="IPR050297">
    <property type="entry name" value="LipidA_mod_glycosyltrf_83"/>
</dbReference>
<feature type="region of interest" description="Disordered" evidence="9">
    <location>
        <begin position="1"/>
        <end position="56"/>
    </location>
</feature>
<dbReference type="Proteomes" id="UP000321514">
    <property type="component" value="Unassembled WGS sequence"/>
</dbReference>
<keyword evidence="7 10" id="KW-0472">Membrane</keyword>
<feature type="transmembrane region" description="Helical" evidence="10">
    <location>
        <begin position="312"/>
        <end position="336"/>
    </location>
</feature>
<dbReference type="InterPro" id="IPR018584">
    <property type="entry name" value="GT87"/>
</dbReference>
<keyword evidence="2" id="KW-1003">Cell membrane</keyword>
<evidence type="ECO:0000256" key="7">
    <source>
        <dbReference type="ARBA" id="ARBA00023136"/>
    </source>
</evidence>
<dbReference type="GO" id="GO:0016763">
    <property type="term" value="F:pentosyltransferase activity"/>
    <property type="evidence" value="ECO:0007669"/>
    <property type="project" value="TreeGrafter"/>
</dbReference>
<keyword evidence="5 10" id="KW-0812">Transmembrane</keyword>
<dbReference type="PANTHER" id="PTHR33908">
    <property type="entry name" value="MANNOSYLTRANSFERASE YKCB-RELATED"/>
    <property type="match status" value="1"/>
</dbReference>
<evidence type="ECO:0000256" key="3">
    <source>
        <dbReference type="ARBA" id="ARBA00022676"/>
    </source>
</evidence>
<sequence>MKGRPYLPGGMDRPRDKDSHRPRRPPSQRRPGARVHLDTPGAIWYAPPSAPRSSPRATHRQPWWPLLLIAAGAWLLRIAGFFHRGGALGHPVDYDEGVYFSAAALLSQGLLPYRDYFFVHPPGIAVLLSPVAALSHGLGPALAFSVVRWLMPLAGALSTLLSGRIAQERWGTRAGLVAALAYAVYPEAVSTERGPFLEPLLNLTCLTLAWVSLRPTDNQRQTRRSDVLAGALLATACAIKLTAGAWVLAVAWARGMSREGSRVARVILVAAGVSLLWLGPFFLLAPDAMLQGLLRFQLLRPPDGDSSLTSRLLSILVDGRLGLTLVTAVGVTVALARTRQQDAGTERLFCAAWLLTVATFLASKSYWSQDNAHLAPTTAILTGLGADFIARKLHGARTQRIALAVTTLLILTTLPGVLRAAKQKDRFLLPLGDTLRSTVPTNSTLCAFEPAWAIAADRLPGLPRGTPAFVDPYGLMLNDALSAPTRFPNAETAFQGAHSQRTALQLLPRCDVLLLLGRGEWQLSDSSEQWVREHYTRDAELWRRNP</sequence>
<dbReference type="STRING" id="1334629.MFUL124B02_40515"/>
<dbReference type="GO" id="GO:0009103">
    <property type="term" value="P:lipopolysaccharide biosynthetic process"/>
    <property type="evidence" value="ECO:0007669"/>
    <property type="project" value="UniProtKB-ARBA"/>
</dbReference>
<evidence type="ECO:0000313" key="11">
    <source>
        <dbReference type="EMBL" id="GEN10733.1"/>
    </source>
</evidence>
<protein>
    <submittedName>
        <fullName evidence="12">Dolichyl-phosphate-mannose-protein mannosyltransferase</fullName>
    </submittedName>
</protein>
<evidence type="ECO:0000256" key="6">
    <source>
        <dbReference type="ARBA" id="ARBA00022989"/>
    </source>
</evidence>
<reference evidence="12 13" key="1">
    <citation type="submission" date="2016-10" db="EMBL/GenBank/DDBJ databases">
        <authorList>
            <person name="Varghese N."/>
            <person name="Submissions S."/>
        </authorList>
    </citation>
    <scope>NUCLEOTIDE SEQUENCE [LARGE SCALE GENOMIC DNA]</scope>
    <source>
        <strain evidence="12 13">DSM 16525</strain>
    </source>
</reference>
<organism evidence="11 14">
    <name type="scientific">Myxococcus fulvus</name>
    <dbReference type="NCBI Taxonomy" id="33"/>
    <lineage>
        <taxon>Bacteria</taxon>
        <taxon>Pseudomonadati</taxon>
        <taxon>Myxococcota</taxon>
        <taxon>Myxococcia</taxon>
        <taxon>Myxococcales</taxon>
        <taxon>Cystobacterineae</taxon>
        <taxon>Myxococcaceae</taxon>
        <taxon>Myxococcus</taxon>
    </lineage>
</organism>
<dbReference type="EMBL" id="BJXR01000040">
    <property type="protein sequence ID" value="GEN10733.1"/>
    <property type="molecule type" value="Genomic_DNA"/>
</dbReference>
<evidence type="ECO:0000256" key="5">
    <source>
        <dbReference type="ARBA" id="ARBA00022692"/>
    </source>
</evidence>
<keyword evidence="6 10" id="KW-1133">Transmembrane helix</keyword>
<reference evidence="11 14" key="2">
    <citation type="submission" date="2019-07" db="EMBL/GenBank/DDBJ databases">
        <title>Whole genome shotgun sequence of Myxococcus fulvus NBRC 100333.</title>
        <authorList>
            <person name="Hosoyama A."/>
            <person name="Uohara A."/>
            <person name="Ohji S."/>
            <person name="Ichikawa N."/>
        </authorList>
    </citation>
    <scope>NUCLEOTIDE SEQUENCE [LARGE SCALE GENOMIC DNA]</scope>
    <source>
        <strain evidence="11 14">NBRC 100333</strain>
    </source>
</reference>
<dbReference type="GO" id="GO:0016758">
    <property type="term" value="F:hexosyltransferase activity"/>
    <property type="evidence" value="ECO:0007669"/>
    <property type="project" value="InterPro"/>
</dbReference>
<keyword evidence="3 12" id="KW-0328">Glycosyltransferase</keyword>
<gene>
    <name evidence="11" type="ORF">MFU01_57700</name>
    <name evidence="12" type="ORF">SAMN05443572_112217</name>
</gene>
<evidence type="ECO:0000256" key="2">
    <source>
        <dbReference type="ARBA" id="ARBA00022475"/>
    </source>
</evidence>
<comment type="subcellular location">
    <subcellularLocation>
        <location evidence="1">Cell membrane</location>
        <topology evidence="1">Multi-pass membrane protein</topology>
    </subcellularLocation>
</comment>
<dbReference type="Proteomes" id="UP000183760">
    <property type="component" value="Unassembled WGS sequence"/>
</dbReference>
<accession>A0A511TAW6</accession>
<proteinExistence type="inferred from homology"/>
<feature type="compositionally biased region" description="Basic residues" evidence="9">
    <location>
        <begin position="20"/>
        <end position="33"/>
    </location>
</feature>
<keyword evidence="13" id="KW-1185">Reference proteome</keyword>
<dbReference type="GO" id="GO:0005886">
    <property type="term" value="C:plasma membrane"/>
    <property type="evidence" value="ECO:0007669"/>
    <property type="project" value="UniProtKB-SubCell"/>
</dbReference>
<dbReference type="EMBL" id="FOIB01000012">
    <property type="protein sequence ID" value="SEU37740.1"/>
    <property type="molecule type" value="Genomic_DNA"/>
</dbReference>
<evidence type="ECO:0000256" key="8">
    <source>
        <dbReference type="ARBA" id="ARBA00024033"/>
    </source>
</evidence>
<dbReference type="AlphaFoldDB" id="A0A511TAW6"/>
<feature type="transmembrane region" description="Helical" evidence="10">
    <location>
        <begin position="263"/>
        <end position="285"/>
    </location>
</feature>
<evidence type="ECO:0000256" key="4">
    <source>
        <dbReference type="ARBA" id="ARBA00022679"/>
    </source>
</evidence>
<comment type="caution">
    <text evidence="11">The sequence shown here is derived from an EMBL/GenBank/DDBJ whole genome shotgun (WGS) entry which is preliminary data.</text>
</comment>
<dbReference type="PANTHER" id="PTHR33908:SF11">
    <property type="entry name" value="MEMBRANE PROTEIN"/>
    <property type="match status" value="1"/>
</dbReference>
<evidence type="ECO:0000256" key="1">
    <source>
        <dbReference type="ARBA" id="ARBA00004651"/>
    </source>
</evidence>